<sequence length="87" mass="9992">MAEINIRYLQDTEGERYFPMTHVNAILGLEEFDNGDDVENLQQIIRSLNITISTLQSRVLTLETDNEQMKQDIEILKASIIPPEEGE</sequence>
<gene>
    <name evidence="2" type="ORF">CD117_04025</name>
</gene>
<dbReference type="Proteomes" id="UP000274792">
    <property type="component" value="Unassembled WGS sequence"/>
</dbReference>
<reference evidence="2 3" key="1">
    <citation type="submission" date="2018-10" db="EMBL/GenBank/DDBJ databases">
        <title>A collection Staphylococci species genome sequencing.</title>
        <authorList>
            <person name="Cole K."/>
        </authorList>
    </citation>
    <scope>NUCLEOTIDE SEQUENCE [LARGE SCALE GENOMIC DNA]</scope>
    <source>
        <strain evidence="3">NCTC 12218</strain>
    </source>
</reference>
<evidence type="ECO:0000313" key="2">
    <source>
        <dbReference type="EMBL" id="RTX73762.1"/>
    </source>
</evidence>
<dbReference type="AlphaFoldDB" id="A0AAJ4SIJ1"/>
<dbReference type="RefSeq" id="WP_126476785.1">
    <property type="nucleotide sequence ID" value="NZ_RXWV01000023.1"/>
</dbReference>
<comment type="caution">
    <text evidence="2">The sequence shown here is derived from an EMBL/GenBank/DDBJ whole genome shotgun (WGS) entry which is preliminary data.</text>
</comment>
<dbReference type="Gene3D" id="1.20.5.340">
    <property type="match status" value="1"/>
</dbReference>
<feature type="coiled-coil region" evidence="1">
    <location>
        <begin position="38"/>
        <end position="79"/>
    </location>
</feature>
<evidence type="ECO:0000313" key="3">
    <source>
        <dbReference type="Proteomes" id="UP000274792"/>
    </source>
</evidence>
<organism evidence="2 3">
    <name type="scientific">Mammaliicoccus sciuri</name>
    <name type="common">Staphylococcus sciuri</name>
    <dbReference type="NCBI Taxonomy" id="1296"/>
    <lineage>
        <taxon>Bacteria</taxon>
        <taxon>Bacillati</taxon>
        <taxon>Bacillota</taxon>
        <taxon>Bacilli</taxon>
        <taxon>Bacillales</taxon>
        <taxon>Staphylococcaceae</taxon>
        <taxon>Mammaliicoccus</taxon>
    </lineage>
</organism>
<dbReference type="EMBL" id="RXWV01000023">
    <property type="protein sequence ID" value="RTX73762.1"/>
    <property type="molecule type" value="Genomic_DNA"/>
</dbReference>
<keyword evidence="1" id="KW-0175">Coiled coil</keyword>
<name>A0AAJ4SIJ1_MAMSC</name>
<evidence type="ECO:0000256" key="1">
    <source>
        <dbReference type="SAM" id="Coils"/>
    </source>
</evidence>
<protein>
    <submittedName>
        <fullName evidence="2">Uncharacterized protein</fullName>
    </submittedName>
</protein>
<accession>A0AAJ4SIJ1</accession>
<proteinExistence type="predicted"/>